<dbReference type="AlphaFoldDB" id="A0AAV8QSW0"/>
<gene>
    <name evidence="2" type="ORF">OPV22_023726</name>
</gene>
<evidence type="ECO:0000313" key="2">
    <source>
        <dbReference type="EMBL" id="KAJ8479999.1"/>
    </source>
</evidence>
<dbReference type="Pfam" id="PF05705">
    <property type="entry name" value="DUF829"/>
    <property type="match status" value="1"/>
</dbReference>
<comment type="caution">
    <text evidence="2">The sequence shown here is derived from an EMBL/GenBank/DDBJ whole genome shotgun (WGS) entry which is preliminary data.</text>
</comment>
<proteinExistence type="predicted"/>
<protein>
    <recommendedName>
        <fullName evidence="4">DUF676 domain-containing protein</fullName>
    </recommendedName>
</protein>
<feature type="compositionally biased region" description="Basic residues" evidence="1">
    <location>
        <begin position="336"/>
        <end position="351"/>
    </location>
</feature>
<dbReference type="PANTHER" id="PTHR12265">
    <property type="entry name" value="TRANSMEMBRANE PROTEIN 53"/>
    <property type="match status" value="1"/>
</dbReference>
<feature type="region of interest" description="Disordered" evidence="1">
    <location>
        <begin position="332"/>
        <end position="351"/>
    </location>
</feature>
<dbReference type="EMBL" id="JAQQAF010000006">
    <property type="protein sequence ID" value="KAJ8479999.1"/>
    <property type="molecule type" value="Genomic_DNA"/>
</dbReference>
<reference evidence="2 3" key="1">
    <citation type="submission" date="2022-12" db="EMBL/GenBank/DDBJ databases">
        <title>Chromosome-scale assembly of the Ensete ventricosum genome.</title>
        <authorList>
            <person name="Dussert Y."/>
            <person name="Stocks J."/>
            <person name="Wendawek A."/>
            <person name="Woldeyes F."/>
            <person name="Nichols R.A."/>
            <person name="Borrell J.S."/>
        </authorList>
    </citation>
    <scope>NUCLEOTIDE SEQUENCE [LARGE SCALE GENOMIC DNA]</scope>
    <source>
        <strain evidence="3">cv. Maze</strain>
        <tissue evidence="2">Seeds</tissue>
    </source>
</reference>
<dbReference type="PANTHER" id="PTHR12265:SF0">
    <property type="entry name" value="EXPRESSED PROTEIN"/>
    <property type="match status" value="1"/>
</dbReference>
<evidence type="ECO:0008006" key="4">
    <source>
        <dbReference type="Google" id="ProtNLM"/>
    </source>
</evidence>
<evidence type="ECO:0000256" key="1">
    <source>
        <dbReference type="SAM" id="MobiDB-lite"/>
    </source>
</evidence>
<sequence length="351" mass="39664">MWGEGGRFYWGKTEGEGQREAKGVVVMFAWLSSLESHLKPYVDLFYWSHGWRHLVCHVDFLTLIFPNKATSLARGVLDELVKVIKIKQLPVVLVSFSLGSRGCMYKVLQNLNGNKQEELGLDDNRLIRECFCGQIYDFRSCRLYCMGPILIFSSEDDDLAPYQVIFNFSLRLKELGVDARLVKWSNSPHVGHYSHHQTEYQSNVIELLGKAAAKFSQRRLLFTEGSENLRSSCNNISESIFSLHETALNSNESLRRVDVSASDKICIPSSSDNLEVKGGSSLLDERKGNSYTLPSINPQGVLSQILFDACVPKNVDGWDIKPVSSNVKQSVDSARRHGPSNHMRCIRRSRL</sequence>
<accession>A0AAV8QSW0</accession>
<dbReference type="InterPro" id="IPR029058">
    <property type="entry name" value="AB_hydrolase_fold"/>
</dbReference>
<dbReference type="Proteomes" id="UP001222027">
    <property type="component" value="Unassembled WGS sequence"/>
</dbReference>
<dbReference type="SUPFAM" id="SSF53474">
    <property type="entry name" value="alpha/beta-Hydrolases"/>
    <property type="match status" value="1"/>
</dbReference>
<keyword evidence="3" id="KW-1185">Reference proteome</keyword>
<evidence type="ECO:0000313" key="3">
    <source>
        <dbReference type="Proteomes" id="UP001222027"/>
    </source>
</evidence>
<name>A0AAV8QSW0_ENSVE</name>
<organism evidence="2 3">
    <name type="scientific">Ensete ventricosum</name>
    <name type="common">Abyssinian banana</name>
    <name type="synonym">Musa ensete</name>
    <dbReference type="NCBI Taxonomy" id="4639"/>
    <lineage>
        <taxon>Eukaryota</taxon>
        <taxon>Viridiplantae</taxon>
        <taxon>Streptophyta</taxon>
        <taxon>Embryophyta</taxon>
        <taxon>Tracheophyta</taxon>
        <taxon>Spermatophyta</taxon>
        <taxon>Magnoliopsida</taxon>
        <taxon>Liliopsida</taxon>
        <taxon>Zingiberales</taxon>
        <taxon>Musaceae</taxon>
        <taxon>Ensete</taxon>
    </lineage>
</organism>
<dbReference type="InterPro" id="IPR008547">
    <property type="entry name" value="DUF829_TMEM53"/>
</dbReference>